<name>A0A8B6ZUJ0_ORYAF</name>
<sequence length="436" mass="50333">MSLEGDVAEEKKKIPWQIVEEQISSASKNHLRTFKAMQNNSSLFQHANYKILAGIPPQERKLLTVGISFVQHPHESCLLHTLQSLFQASSEPELSYIVVLVHLLNPDPEWLSQTVANISNLFKPHIETQKLLVIQGLLNGSSLPRDVNDTHHSSSCKALYSRQKTDYGLLMNFATNLSDYFLMIGDNVHCTLKFISTIYWTLEAWKEIPWMILEFSSLSFSGKVFHMRDLSRLTSFFLLFQDTPTDLLLSHFGFLLGQRVPISLTPYLFHSTENDFTSEDVCYQEKEKEEENEPENPPAQIYTNMMVRGLHFPEYAYFLNENYFQTYFLIPGNIYVVIFDEPQKVTRVQVLTGIGKRGIYQVEHGQVKLGYGPIQRKKGCTHYNLLGPLVKGKLDQKIYYEDFVEEVRCVQLLVTAFQDSKILITQIKIWIKSEEE</sequence>
<dbReference type="Pfam" id="PF04666">
    <property type="entry name" value="MGAT4_cons"/>
    <property type="match status" value="1"/>
</dbReference>
<dbReference type="PANTHER" id="PTHR12062">
    <property type="entry name" value="N-ACETYLGLUCOSAMINYLTRANSFERASE VI"/>
    <property type="match status" value="1"/>
</dbReference>
<organism evidence="2 3">
    <name type="scientific">Orycteropus afer afer</name>
    <dbReference type="NCBI Taxonomy" id="1230840"/>
    <lineage>
        <taxon>Eukaryota</taxon>
        <taxon>Metazoa</taxon>
        <taxon>Chordata</taxon>
        <taxon>Craniata</taxon>
        <taxon>Vertebrata</taxon>
        <taxon>Euteleostomi</taxon>
        <taxon>Mammalia</taxon>
        <taxon>Eutheria</taxon>
        <taxon>Afrotheria</taxon>
        <taxon>Tubulidentata</taxon>
        <taxon>Orycteropodidae</taxon>
        <taxon>Orycteropus</taxon>
    </lineage>
</organism>
<dbReference type="GeneID" id="103197301"/>
<reference evidence="3" key="1">
    <citation type="submission" date="2025-08" db="UniProtKB">
        <authorList>
            <consortium name="RefSeq"/>
        </authorList>
    </citation>
    <scope>IDENTIFICATION</scope>
</reference>
<dbReference type="AlphaFoldDB" id="A0A8B6ZUJ0"/>
<gene>
    <name evidence="3" type="primary">LOC103197301</name>
</gene>
<evidence type="ECO:0000313" key="2">
    <source>
        <dbReference type="Proteomes" id="UP000694850"/>
    </source>
</evidence>
<dbReference type="GO" id="GO:0006487">
    <property type="term" value="P:protein N-linked glycosylation"/>
    <property type="evidence" value="ECO:0007669"/>
    <property type="project" value="TreeGrafter"/>
</dbReference>
<accession>A0A8B6ZUJ0</accession>
<dbReference type="OrthoDB" id="2016523at2759"/>
<dbReference type="InterPro" id="IPR006759">
    <property type="entry name" value="Glyco_transf_54"/>
</dbReference>
<feature type="domain" description="MGAT4 conserved region" evidence="1">
    <location>
        <begin position="27"/>
        <end position="257"/>
    </location>
</feature>
<dbReference type="Proteomes" id="UP000694850">
    <property type="component" value="Unplaced"/>
</dbReference>
<evidence type="ECO:0000259" key="1">
    <source>
        <dbReference type="Pfam" id="PF04666"/>
    </source>
</evidence>
<dbReference type="RefSeq" id="XP_007939385.1">
    <property type="nucleotide sequence ID" value="XM_007941194.1"/>
</dbReference>
<dbReference type="InterPro" id="IPR057279">
    <property type="entry name" value="MGAT4"/>
</dbReference>
<dbReference type="GO" id="GO:0008375">
    <property type="term" value="F:acetylglucosaminyltransferase activity"/>
    <property type="evidence" value="ECO:0007669"/>
    <property type="project" value="TreeGrafter"/>
</dbReference>
<proteinExistence type="predicted"/>
<protein>
    <submittedName>
        <fullName evidence="3">Alpha-1,3-mannosyl-glycoprotein 4-beta-N-acetylglucosaminyltransferase-like protein MGAT4E</fullName>
    </submittedName>
</protein>
<evidence type="ECO:0000313" key="3">
    <source>
        <dbReference type="RefSeq" id="XP_007939385.1"/>
    </source>
</evidence>
<keyword evidence="2" id="KW-1185">Reference proteome</keyword>
<dbReference type="PANTHER" id="PTHR12062:SF32">
    <property type="entry name" value="MGAT4 FAMILY, MEMBER F"/>
    <property type="match status" value="1"/>
</dbReference>